<feature type="signal peptide" evidence="1">
    <location>
        <begin position="1"/>
        <end position="21"/>
    </location>
</feature>
<evidence type="ECO:0000313" key="2">
    <source>
        <dbReference type="EMBL" id="OCR24193.1"/>
    </source>
</evidence>
<reference evidence="2 3" key="1">
    <citation type="submission" date="2015-07" db="EMBL/GenBank/DDBJ databases">
        <title>Draft genome sequence of a diazotrophic, plant growth-promoting rhizobacterium of the Pseudomonas syringae complex.</title>
        <authorList>
            <person name="Patten C.L."/>
            <person name="Jeong H."/>
        </authorList>
    </citation>
    <scope>NUCLEOTIDE SEQUENCE [LARGE SCALE GENOMIC DNA]</scope>
    <source>
        <strain evidence="2 3">GR12-2</strain>
    </source>
</reference>
<feature type="chain" id="PRO_5008892065" description="Lipoprotein" evidence="1">
    <location>
        <begin position="22"/>
        <end position="289"/>
    </location>
</feature>
<dbReference type="PATRIC" id="fig|317.243.peg.3525"/>
<proteinExistence type="predicted"/>
<evidence type="ECO:0000313" key="3">
    <source>
        <dbReference type="Proteomes" id="UP000093104"/>
    </source>
</evidence>
<organism evidence="2 3">
    <name type="scientific">Pseudomonas syringae</name>
    <dbReference type="NCBI Taxonomy" id="317"/>
    <lineage>
        <taxon>Bacteria</taxon>
        <taxon>Pseudomonadati</taxon>
        <taxon>Pseudomonadota</taxon>
        <taxon>Gammaproteobacteria</taxon>
        <taxon>Pseudomonadales</taxon>
        <taxon>Pseudomonadaceae</taxon>
        <taxon>Pseudomonas</taxon>
    </lineage>
</organism>
<gene>
    <name evidence="2" type="ORF">AFK24_15710</name>
</gene>
<comment type="caution">
    <text evidence="2">The sequence shown here is derived from an EMBL/GenBank/DDBJ whole genome shotgun (WGS) entry which is preliminary data.</text>
</comment>
<dbReference type="RefSeq" id="WP_065834071.1">
    <property type="nucleotide sequence ID" value="NZ_LGSI01000049.1"/>
</dbReference>
<dbReference type="Proteomes" id="UP000093104">
    <property type="component" value="Unassembled WGS sequence"/>
</dbReference>
<accession>A0A1C7Z323</accession>
<protein>
    <recommendedName>
        <fullName evidence="4">Lipoprotein</fullName>
    </recommendedName>
</protein>
<keyword evidence="1" id="KW-0732">Signal</keyword>
<sequence>MLSRAIVTLGTIALSWQLACAEDASTKPPPPPDILPSLEQSNPPVLCIGCDEPFDMSTHKEVLESLAANSYLAELRKALYQQDIAHQFESKAHFDNCDFDSAITYVTSLLDEADVEVGTAQKAKDVGDLKAMEAAAGSAFFSIGQALHAVQDFYAHSNYVELQAPKAKKVTEIEVVAPWRPKGRDRINELRQQGLYSGYVFWGFPQKCPANTTSHGDLAKDTATTKSGAKKLPHMQNISQYKVAVFLAREASLQLMEDAFKRWPLLKDLNGQHVAFETLVDRRGIDGKE</sequence>
<evidence type="ECO:0008006" key="4">
    <source>
        <dbReference type="Google" id="ProtNLM"/>
    </source>
</evidence>
<dbReference type="OrthoDB" id="319873at2"/>
<name>A0A1C7Z323_PSESX</name>
<dbReference type="EMBL" id="LGSI01000049">
    <property type="protein sequence ID" value="OCR24193.1"/>
    <property type="molecule type" value="Genomic_DNA"/>
</dbReference>
<evidence type="ECO:0000256" key="1">
    <source>
        <dbReference type="SAM" id="SignalP"/>
    </source>
</evidence>
<dbReference type="AlphaFoldDB" id="A0A1C7Z323"/>